<reference evidence="7 8" key="1">
    <citation type="submission" date="2020-07" db="EMBL/GenBank/DDBJ databases">
        <title>Sequencing the genomes of 1000 actinobacteria strains.</title>
        <authorList>
            <person name="Klenk H.-P."/>
        </authorList>
    </citation>
    <scope>NUCLEOTIDE SEQUENCE [LARGE SCALE GENOMIC DNA]</scope>
    <source>
        <strain evidence="7 8">DSM 15166</strain>
    </source>
</reference>
<evidence type="ECO:0000313" key="7">
    <source>
        <dbReference type="EMBL" id="NYK08671.1"/>
    </source>
</evidence>
<feature type="binding site" evidence="3">
    <location>
        <position position="308"/>
    </location>
    <ligand>
        <name>Zn(2+)</name>
        <dbReference type="ChEBI" id="CHEBI:29105"/>
    </ligand>
</feature>
<dbReference type="PROSITE" id="PS50936">
    <property type="entry name" value="ENGC_GTPASE"/>
    <property type="match status" value="1"/>
</dbReference>
<dbReference type="AlphaFoldDB" id="A0A853DQP1"/>
<dbReference type="InterPro" id="IPR010914">
    <property type="entry name" value="RsgA_GTPase_dom"/>
</dbReference>
<feature type="domain" description="EngC GTPase" evidence="5">
    <location>
        <begin position="136"/>
        <end position="282"/>
    </location>
</feature>
<feature type="compositionally biased region" description="Acidic residues" evidence="4">
    <location>
        <begin position="10"/>
        <end position="22"/>
    </location>
</feature>
<dbReference type="InterPro" id="IPR030378">
    <property type="entry name" value="G_CP_dom"/>
</dbReference>
<keyword evidence="3" id="KW-0479">Metal-binding</keyword>
<comment type="cofactor">
    <cofactor evidence="3">
        <name>Zn(2+)</name>
        <dbReference type="ChEBI" id="CHEBI:29105"/>
    </cofactor>
    <text evidence="3">Binds 1 zinc ion per subunit.</text>
</comment>
<name>A0A853DQP1_9MICO</name>
<dbReference type="EC" id="3.6.1.-" evidence="3"/>
<dbReference type="GO" id="GO:0042274">
    <property type="term" value="P:ribosomal small subunit biogenesis"/>
    <property type="evidence" value="ECO:0007669"/>
    <property type="project" value="UniProtKB-UniRule"/>
</dbReference>
<keyword evidence="3" id="KW-0862">Zinc</keyword>
<dbReference type="HAMAP" id="MF_01820">
    <property type="entry name" value="GTPase_RsgA"/>
    <property type="match status" value="1"/>
</dbReference>
<keyword evidence="3" id="KW-0963">Cytoplasm</keyword>
<dbReference type="GO" id="GO:0005525">
    <property type="term" value="F:GTP binding"/>
    <property type="evidence" value="ECO:0007669"/>
    <property type="project" value="UniProtKB-UniRule"/>
</dbReference>
<dbReference type="GO" id="GO:0046872">
    <property type="term" value="F:metal ion binding"/>
    <property type="evidence" value="ECO:0007669"/>
    <property type="project" value="UniProtKB-KW"/>
</dbReference>
<comment type="subcellular location">
    <subcellularLocation>
        <location evidence="3">Cytoplasm</location>
    </subcellularLocation>
</comment>
<dbReference type="Gene3D" id="3.40.50.300">
    <property type="entry name" value="P-loop containing nucleotide triphosphate hydrolases"/>
    <property type="match status" value="1"/>
</dbReference>
<feature type="binding site" evidence="3">
    <location>
        <position position="312"/>
    </location>
    <ligand>
        <name>Zn(2+)</name>
        <dbReference type="ChEBI" id="CHEBI:29105"/>
    </ligand>
</feature>
<keyword evidence="1 3" id="KW-0547">Nucleotide-binding</keyword>
<dbReference type="NCBIfam" id="TIGR00157">
    <property type="entry name" value="ribosome small subunit-dependent GTPase A"/>
    <property type="match status" value="1"/>
</dbReference>
<organism evidence="7 8">
    <name type="scientific">Leifsonia naganoensis</name>
    <dbReference type="NCBI Taxonomy" id="150025"/>
    <lineage>
        <taxon>Bacteria</taxon>
        <taxon>Bacillati</taxon>
        <taxon>Actinomycetota</taxon>
        <taxon>Actinomycetes</taxon>
        <taxon>Micrococcales</taxon>
        <taxon>Microbacteriaceae</taxon>
        <taxon>Leifsonia</taxon>
    </lineage>
</organism>
<protein>
    <recommendedName>
        <fullName evidence="3">Small ribosomal subunit biogenesis GTPase RsgA</fullName>
        <ecNumber evidence="3">3.6.1.-</ecNumber>
    </recommendedName>
</protein>
<sequence>MTENTGAWWADDDEDDEYDVYDESNIRSRPNPKGNRPRTKTRPEHADARIARVLGVDRGRYTVLLDEDSGDEHQLTAARASELRRQPIVTGDRVAVVGDTTGEEGTLARIVRIEERTTLLRRSADDTDEVERIVVANADQMLIVVAAANPEPRTRLVDRYLVAAYDAGIAPMLCVTKIDLADPGPFLENFAGLDLPVFTSREDRIPVDEIKAALVGHDTVVVGHSGVGKSTLVNEIVPGARRATGHVNVVTGRGRHTSSSTVSLRVENGEGHGWVIDTPGVRSFGLGHVNTDSILKSFTDLALLAEDCPRGCTHLPDAPDCAIMEAVESGALGEAGKARLDSLQRLLTTFAR</sequence>
<dbReference type="Pfam" id="PF03193">
    <property type="entry name" value="RsgA_GTPase"/>
    <property type="match status" value="1"/>
</dbReference>
<keyword evidence="3" id="KW-0694">RNA-binding</keyword>
<dbReference type="GO" id="GO:0019843">
    <property type="term" value="F:rRNA binding"/>
    <property type="evidence" value="ECO:0007669"/>
    <property type="project" value="UniProtKB-KW"/>
</dbReference>
<dbReference type="RefSeq" id="WP_179699757.1">
    <property type="nucleotide sequence ID" value="NZ_BAAAHA010000004.1"/>
</dbReference>
<evidence type="ECO:0000313" key="8">
    <source>
        <dbReference type="Proteomes" id="UP000521075"/>
    </source>
</evidence>
<dbReference type="PROSITE" id="PS51721">
    <property type="entry name" value="G_CP"/>
    <property type="match status" value="1"/>
</dbReference>
<evidence type="ECO:0000256" key="4">
    <source>
        <dbReference type="SAM" id="MobiDB-lite"/>
    </source>
</evidence>
<feature type="binding site" evidence="3">
    <location>
        <begin position="223"/>
        <end position="231"/>
    </location>
    <ligand>
        <name>GTP</name>
        <dbReference type="ChEBI" id="CHEBI:37565"/>
    </ligand>
</feature>
<feature type="domain" description="CP-type G" evidence="6">
    <location>
        <begin position="127"/>
        <end position="284"/>
    </location>
</feature>
<dbReference type="PANTHER" id="PTHR32120:SF11">
    <property type="entry name" value="SMALL RIBOSOMAL SUBUNIT BIOGENESIS GTPASE RSGA 1, MITOCHONDRIAL-RELATED"/>
    <property type="match status" value="1"/>
</dbReference>
<evidence type="ECO:0000256" key="2">
    <source>
        <dbReference type="ARBA" id="ARBA00023134"/>
    </source>
</evidence>
<evidence type="ECO:0000256" key="3">
    <source>
        <dbReference type="HAMAP-Rule" id="MF_01820"/>
    </source>
</evidence>
<feature type="binding site" evidence="3">
    <location>
        <begin position="176"/>
        <end position="179"/>
    </location>
    <ligand>
        <name>GTP</name>
        <dbReference type="ChEBI" id="CHEBI:37565"/>
    </ligand>
</feature>
<gene>
    <name evidence="3" type="primary">rsgA</name>
    <name evidence="7" type="ORF">HNR14_000552</name>
</gene>
<dbReference type="EMBL" id="JACCHJ010000001">
    <property type="protein sequence ID" value="NYK08671.1"/>
    <property type="molecule type" value="Genomic_DNA"/>
</dbReference>
<keyword evidence="3" id="KW-0699">rRNA-binding</keyword>
<keyword evidence="3 7" id="KW-0378">Hydrolase</keyword>
<comment type="caution">
    <text evidence="7">The sequence shown here is derived from an EMBL/GenBank/DDBJ whole genome shotgun (WGS) entry which is preliminary data.</text>
</comment>
<dbReference type="SUPFAM" id="SSF52540">
    <property type="entry name" value="P-loop containing nucleoside triphosphate hydrolases"/>
    <property type="match status" value="1"/>
</dbReference>
<dbReference type="Gene3D" id="1.10.40.50">
    <property type="entry name" value="Probable gtpase engc, domain 3"/>
    <property type="match status" value="1"/>
</dbReference>
<dbReference type="InterPro" id="IPR004881">
    <property type="entry name" value="Ribosome_biogen_GTPase_RsgA"/>
</dbReference>
<evidence type="ECO:0000259" key="6">
    <source>
        <dbReference type="PROSITE" id="PS51721"/>
    </source>
</evidence>
<dbReference type="PANTHER" id="PTHR32120">
    <property type="entry name" value="SMALL RIBOSOMAL SUBUNIT BIOGENESIS GTPASE RSGA"/>
    <property type="match status" value="1"/>
</dbReference>
<keyword evidence="2 3" id="KW-0342">GTP-binding</keyword>
<feature type="binding site" evidence="3">
    <location>
        <position position="314"/>
    </location>
    <ligand>
        <name>Zn(2+)</name>
        <dbReference type="ChEBI" id="CHEBI:29105"/>
    </ligand>
</feature>
<comment type="similarity">
    <text evidence="3">Belongs to the TRAFAC class YlqF/YawG GTPase family. RsgA subfamily.</text>
</comment>
<dbReference type="InterPro" id="IPR027417">
    <property type="entry name" value="P-loop_NTPase"/>
</dbReference>
<dbReference type="GO" id="GO:0003924">
    <property type="term" value="F:GTPase activity"/>
    <property type="evidence" value="ECO:0007669"/>
    <property type="project" value="UniProtKB-UniRule"/>
</dbReference>
<keyword evidence="8" id="KW-1185">Reference proteome</keyword>
<comment type="subunit">
    <text evidence="3">Monomer. Associates with 30S ribosomal subunit, binds 16S rRNA.</text>
</comment>
<comment type="function">
    <text evidence="3">One of several proteins that assist in the late maturation steps of the functional core of the 30S ribosomal subunit. Helps release RbfA from mature subunits. May play a role in the assembly of ribosomal proteins into the subunit. Circularly permuted GTPase that catalyzes slow GTP hydrolysis, GTPase activity is stimulated by the 30S ribosomal subunit.</text>
</comment>
<feature type="region of interest" description="Disordered" evidence="4">
    <location>
        <begin position="1"/>
        <end position="45"/>
    </location>
</feature>
<proteinExistence type="inferred from homology"/>
<evidence type="ECO:0000259" key="5">
    <source>
        <dbReference type="PROSITE" id="PS50936"/>
    </source>
</evidence>
<evidence type="ECO:0000256" key="1">
    <source>
        <dbReference type="ARBA" id="ARBA00022741"/>
    </source>
</evidence>
<dbReference type="GO" id="GO:0005737">
    <property type="term" value="C:cytoplasm"/>
    <property type="evidence" value="ECO:0007669"/>
    <property type="project" value="UniProtKB-SubCell"/>
</dbReference>
<keyword evidence="3" id="KW-0690">Ribosome biogenesis</keyword>
<accession>A0A853DQP1</accession>
<feature type="binding site" evidence="3">
    <location>
        <position position="321"/>
    </location>
    <ligand>
        <name>Zn(2+)</name>
        <dbReference type="ChEBI" id="CHEBI:29105"/>
    </ligand>
</feature>
<dbReference type="Proteomes" id="UP000521075">
    <property type="component" value="Unassembled WGS sequence"/>
</dbReference>
<dbReference type="CDD" id="cd01854">
    <property type="entry name" value="YjeQ_EngC"/>
    <property type="match status" value="1"/>
</dbReference>